<dbReference type="PANTHER" id="PTHR19134:SF561">
    <property type="entry name" value="PROTEIN TYROSINE PHOSPHATASE 36E, ISOFORM A"/>
    <property type="match status" value="1"/>
</dbReference>
<evidence type="ECO:0000313" key="3">
    <source>
        <dbReference type="EMBL" id="QQP38732.1"/>
    </source>
</evidence>
<sequence>SLVQPKAYIVTQGPTETTIGDFWRMVWQERASCIVMVTRTFDFIRVMCVQYWPAGKNREEIYSGIGVTVENEEQLANFMIRTIRLRKLGEERKVILFHYTEWPCHSNPFSNALLEFRRRVRNVMNHHPDTQDGPVIVHCKSGVYLAIDANIELSEEDGVFDVYGYLRKMRQQRPGLSMCSWQIEVMVKKTDSQFTQMEFNLPVALPLFSYSTHFPPHQ</sequence>
<dbReference type="SUPFAM" id="SSF52799">
    <property type="entry name" value="(Phosphotyrosine protein) phosphatases II"/>
    <property type="match status" value="1"/>
</dbReference>
<protein>
    <submittedName>
        <fullName evidence="3">Uncharacterized protein</fullName>
    </submittedName>
</protein>
<dbReference type="InterPro" id="IPR050348">
    <property type="entry name" value="Protein-Tyr_Phosphatase"/>
</dbReference>
<dbReference type="PANTHER" id="PTHR19134">
    <property type="entry name" value="RECEPTOR-TYPE TYROSINE-PROTEIN PHOSPHATASE"/>
    <property type="match status" value="1"/>
</dbReference>
<dbReference type="SMART" id="SM00404">
    <property type="entry name" value="PTPc_motif"/>
    <property type="match status" value="1"/>
</dbReference>
<reference evidence="4" key="1">
    <citation type="submission" date="2021-01" db="EMBL/GenBank/DDBJ databases">
        <title>Caligus Genome Assembly.</title>
        <authorList>
            <person name="Gallardo-Escarate C."/>
        </authorList>
    </citation>
    <scope>NUCLEOTIDE SEQUENCE [LARGE SCALE GENOMIC DNA]</scope>
</reference>
<organism evidence="3 4">
    <name type="scientific">Caligus rogercresseyi</name>
    <name type="common">Sea louse</name>
    <dbReference type="NCBI Taxonomy" id="217165"/>
    <lineage>
        <taxon>Eukaryota</taxon>
        <taxon>Metazoa</taxon>
        <taxon>Ecdysozoa</taxon>
        <taxon>Arthropoda</taxon>
        <taxon>Crustacea</taxon>
        <taxon>Multicrustacea</taxon>
        <taxon>Hexanauplia</taxon>
        <taxon>Copepoda</taxon>
        <taxon>Siphonostomatoida</taxon>
        <taxon>Caligidae</taxon>
        <taxon>Caligus</taxon>
    </lineage>
</organism>
<dbReference type="EMBL" id="CP045902">
    <property type="protein sequence ID" value="QQP38732.1"/>
    <property type="molecule type" value="Genomic_DNA"/>
</dbReference>
<dbReference type="Gene3D" id="3.90.190.10">
    <property type="entry name" value="Protein tyrosine phosphatase superfamily"/>
    <property type="match status" value="1"/>
</dbReference>
<gene>
    <name evidence="3" type="ORF">FKW44_019400</name>
</gene>
<dbReference type="InterPro" id="IPR000242">
    <property type="entry name" value="PTP_cat"/>
</dbReference>
<dbReference type="Proteomes" id="UP000595437">
    <property type="component" value="Chromosome 13"/>
</dbReference>
<dbReference type="PROSITE" id="PS50055">
    <property type="entry name" value="TYR_PHOSPHATASE_PTP"/>
    <property type="match status" value="1"/>
</dbReference>
<evidence type="ECO:0000259" key="2">
    <source>
        <dbReference type="PROSITE" id="PS50056"/>
    </source>
</evidence>
<dbReference type="PROSITE" id="PS50056">
    <property type="entry name" value="TYR_PHOSPHATASE_2"/>
    <property type="match status" value="1"/>
</dbReference>
<evidence type="ECO:0000313" key="4">
    <source>
        <dbReference type="Proteomes" id="UP000595437"/>
    </source>
</evidence>
<dbReference type="SMART" id="SM00194">
    <property type="entry name" value="PTPc"/>
    <property type="match status" value="1"/>
</dbReference>
<dbReference type="GO" id="GO:0048666">
    <property type="term" value="P:neuron development"/>
    <property type="evidence" value="ECO:0007669"/>
    <property type="project" value="UniProtKB-ARBA"/>
</dbReference>
<dbReference type="AlphaFoldDB" id="A0A7T8GVU4"/>
<dbReference type="PRINTS" id="PR00700">
    <property type="entry name" value="PRTYPHPHTASE"/>
</dbReference>
<name>A0A7T8GVU4_CALRO</name>
<dbReference type="GO" id="GO:0004725">
    <property type="term" value="F:protein tyrosine phosphatase activity"/>
    <property type="evidence" value="ECO:0007669"/>
    <property type="project" value="InterPro"/>
</dbReference>
<dbReference type="CDD" id="cd00047">
    <property type="entry name" value="PTPc"/>
    <property type="match status" value="1"/>
</dbReference>
<feature type="domain" description="Tyrosine-protein phosphatase" evidence="1">
    <location>
        <begin position="1"/>
        <end position="194"/>
    </location>
</feature>
<proteinExistence type="predicted"/>
<keyword evidence="4" id="KW-1185">Reference proteome</keyword>
<evidence type="ECO:0000259" key="1">
    <source>
        <dbReference type="PROSITE" id="PS50055"/>
    </source>
</evidence>
<dbReference type="InterPro" id="IPR003595">
    <property type="entry name" value="Tyr_Pase_cat"/>
</dbReference>
<feature type="non-terminal residue" evidence="3">
    <location>
        <position position="1"/>
    </location>
</feature>
<accession>A0A7T8GVU4</accession>
<dbReference type="Pfam" id="PF00102">
    <property type="entry name" value="Y_phosphatase"/>
    <property type="match status" value="1"/>
</dbReference>
<feature type="domain" description="Tyrosine specific protein phosphatases" evidence="2">
    <location>
        <begin position="114"/>
        <end position="184"/>
    </location>
</feature>
<dbReference type="InterPro" id="IPR029021">
    <property type="entry name" value="Prot-tyrosine_phosphatase-like"/>
</dbReference>
<dbReference type="OrthoDB" id="6144703at2759"/>
<dbReference type="InterPro" id="IPR000387">
    <property type="entry name" value="Tyr_Pase_dom"/>
</dbReference>